<dbReference type="InterPro" id="IPR016024">
    <property type="entry name" value="ARM-type_fold"/>
</dbReference>
<dbReference type="InterPro" id="IPR011989">
    <property type="entry name" value="ARM-like"/>
</dbReference>
<dbReference type="Proteomes" id="UP000596660">
    <property type="component" value="Unplaced"/>
</dbReference>
<dbReference type="Gene3D" id="1.25.10.10">
    <property type="entry name" value="Leucine-rich Repeat Variant"/>
    <property type="match status" value="1"/>
</dbReference>
<keyword evidence="2" id="KW-1185">Reference proteome</keyword>
<dbReference type="PANTHER" id="PTHR46168">
    <property type="entry name" value="ARMADILLO REPEAT ONLY 4"/>
    <property type="match status" value="1"/>
</dbReference>
<proteinExistence type="predicted"/>
<dbReference type="Gramene" id="AUR62044216-RA">
    <property type="protein sequence ID" value="AUR62044216-RA:cds"/>
    <property type="gene ID" value="AUR62044216"/>
</dbReference>
<evidence type="ECO:0000313" key="2">
    <source>
        <dbReference type="Proteomes" id="UP000596660"/>
    </source>
</evidence>
<dbReference type="SUPFAM" id="SSF48371">
    <property type="entry name" value="ARM repeat"/>
    <property type="match status" value="1"/>
</dbReference>
<reference evidence="1" key="1">
    <citation type="journal article" date="2017" name="Nature">
        <title>The genome of Chenopodium quinoa.</title>
        <authorList>
            <person name="Jarvis D.E."/>
            <person name="Ho Y.S."/>
            <person name="Lightfoot D.J."/>
            <person name="Schmoeckel S.M."/>
            <person name="Li B."/>
            <person name="Borm T.J.A."/>
            <person name="Ohyanagi H."/>
            <person name="Mineta K."/>
            <person name="Michell C.T."/>
            <person name="Saber N."/>
            <person name="Kharbatia N.M."/>
            <person name="Rupper R.R."/>
            <person name="Sharp A.R."/>
            <person name="Dally N."/>
            <person name="Boughton B.A."/>
            <person name="Woo Y.H."/>
            <person name="Gao G."/>
            <person name="Schijlen E.G.W.M."/>
            <person name="Guo X."/>
            <person name="Momin A.A."/>
            <person name="Negrao S."/>
            <person name="Al-Babili S."/>
            <person name="Gehring C."/>
            <person name="Roessner U."/>
            <person name="Jung C."/>
            <person name="Murphy K."/>
            <person name="Arold S.T."/>
            <person name="Gojobori T."/>
            <person name="van der Linden C.G."/>
            <person name="van Loo E.N."/>
            <person name="Jellen E.N."/>
            <person name="Maughan P.J."/>
            <person name="Tester M."/>
        </authorList>
    </citation>
    <scope>NUCLEOTIDE SEQUENCE [LARGE SCALE GENOMIC DNA]</scope>
    <source>
        <strain evidence="1">cv. PI 614886</strain>
    </source>
</reference>
<sequence>MEITAVAERDADLRRSAFKPSSPACKAVVDQLLKVIEKGDSDLLIPCLSAIDEREPEVERAAVIALTKFAGSENYLRVDHSKAILAAGGIKHLIQLVYFGEQQIVQIPALELLSYIALHVPDSEELARNEVLTVLDWASKQAHMVQDESRETLLLEAKSRLELYQTRGTR</sequence>
<dbReference type="EnsemblPlants" id="AUR62044216-RA">
    <property type="protein sequence ID" value="AUR62044216-RA:cds"/>
    <property type="gene ID" value="AUR62044216"/>
</dbReference>
<name>A0A803NDL9_CHEQI</name>
<dbReference type="PANTHER" id="PTHR46168:SF9">
    <property type="entry name" value="ARMADILLO REPEAT ONLY 2"/>
    <property type="match status" value="1"/>
</dbReference>
<organism evidence="1 2">
    <name type="scientific">Chenopodium quinoa</name>
    <name type="common">Quinoa</name>
    <dbReference type="NCBI Taxonomy" id="63459"/>
    <lineage>
        <taxon>Eukaryota</taxon>
        <taxon>Viridiplantae</taxon>
        <taxon>Streptophyta</taxon>
        <taxon>Embryophyta</taxon>
        <taxon>Tracheophyta</taxon>
        <taxon>Spermatophyta</taxon>
        <taxon>Magnoliopsida</taxon>
        <taxon>eudicotyledons</taxon>
        <taxon>Gunneridae</taxon>
        <taxon>Pentapetalae</taxon>
        <taxon>Caryophyllales</taxon>
        <taxon>Chenopodiaceae</taxon>
        <taxon>Chenopodioideae</taxon>
        <taxon>Atripliceae</taxon>
        <taxon>Chenopodium</taxon>
    </lineage>
</organism>
<accession>A0A803NDL9</accession>
<reference evidence="1" key="2">
    <citation type="submission" date="2021-03" db="UniProtKB">
        <authorList>
            <consortium name="EnsemblPlants"/>
        </authorList>
    </citation>
    <scope>IDENTIFICATION</scope>
</reference>
<protein>
    <submittedName>
        <fullName evidence="1">Uncharacterized protein</fullName>
    </submittedName>
</protein>
<evidence type="ECO:0000313" key="1">
    <source>
        <dbReference type="EnsemblPlants" id="AUR62044216-RA:cds"/>
    </source>
</evidence>
<dbReference type="AlphaFoldDB" id="A0A803NDL9"/>
<dbReference type="SMR" id="A0A803NDL9"/>
<dbReference type="OMA" id="CCIASKA"/>